<dbReference type="PANTHER" id="PTHR11086">
    <property type="entry name" value="DEOXYCYTIDYLATE DEAMINASE-RELATED"/>
    <property type="match status" value="1"/>
</dbReference>
<dbReference type="EMBL" id="MK797984">
    <property type="protein sequence ID" value="QCG76158.1"/>
    <property type="molecule type" value="Genomic_DNA"/>
</dbReference>
<organism evidence="8 9">
    <name type="scientific">Pseudomonas phage vB_PaeM_PA5oct</name>
    <dbReference type="NCBI Taxonomy" id="2163605"/>
    <lineage>
        <taxon>Viruses</taxon>
        <taxon>Duplodnaviria</taxon>
        <taxon>Heunggongvirae</taxon>
        <taxon>Uroviricota</taxon>
        <taxon>Caudoviricetes</taxon>
        <taxon>Arenbergviridae</taxon>
        <taxon>Wroclawvirus</taxon>
        <taxon>Wroclawvirus PA5oct</taxon>
    </lineage>
</organism>
<reference evidence="9" key="1">
    <citation type="journal article" date="2020" name="bioRxiv">
        <title>Integrative omics analysis of Pseudomonas aeruginosa virus PA5oct highlights the molecular complexity of jumbo phages.</title>
        <authorList>
            <person name="Lood C."/>
            <person name="Danis-Wlodarczyk K."/>
            <person name="Blasdel B.G."/>
            <person name="Jang H.B."/>
            <person name="Vandenheuvel D."/>
            <person name="Briers Y."/>
            <person name="Noben J.-P."/>
            <person name="van Noort V."/>
            <person name="Drulis-Kawa Z."/>
            <person name="Lavigne R."/>
        </authorList>
    </citation>
    <scope>NUCLEOTIDE SEQUENCE [LARGE SCALE GENOMIC DNA]</scope>
</reference>
<dbReference type="InterPro" id="IPR015517">
    <property type="entry name" value="dCMP_deaminase-rel"/>
</dbReference>
<name>A0A4Y5JTY4_9CAUD</name>
<keyword evidence="2 6" id="KW-0479">Metal-binding</keyword>
<evidence type="ECO:0000256" key="1">
    <source>
        <dbReference type="ARBA" id="ARBA00006576"/>
    </source>
</evidence>
<keyword evidence="4 6" id="KW-0862">Zinc</keyword>
<evidence type="ECO:0000256" key="3">
    <source>
        <dbReference type="ARBA" id="ARBA00022801"/>
    </source>
</evidence>
<dbReference type="GO" id="GO:0008270">
    <property type="term" value="F:zinc ion binding"/>
    <property type="evidence" value="ECO:0007669"/>
    <property type="project" value="InterPro"/>
</dbReference>
<keyword evidence="3" id="KW-0378">Hydrolase</keyword>
<sequence length="158" mass="17770">MNILDKKWKIRLLELTKLIASWSKDPSTKTGALIVTKTGEPVSFGFNGFPKGVDDDESLYNNREFKLLACEHAERNAIYQATVSLKGCVLYTTHHPCASCARAIIQSGITHVIIDESILIQDTGYNDRWTEELKVSKWLFNQANVTVLTSGDDNEHKQ</sequence>
<dbReference type="InterPro" id="IPR016473">
    <property type="entry name" value="dCMP_deaminase"/>
</dbReference>
<accession>A0A4Y5JTY4</accession>
<comment type="cofactor">
    <cofactor evidence="6">
        <name>Zn(2+)</name>
        <dbReference type="ChEBI" id="CHEBI:29105"/>
    </cofactor>
</comment>
<dbReference type="GO" id="GO:0006220">
    <property type="term" value="P:pyrimidine nucleotide metabolic process"/>
    <property type="evidence" value="ECO:0007669"/>
    <property type="project" value="InterPro"/>
</dbReference>
<evidence type="ECO:0000256" key="2">
    <source>
        <dbReference type="ARBA" id="ARBA00022723"/>
    </source>
</evidence>
<feature type="domain" description="CMP/dCMP-type deaminase" evidence="7">
    <location>
        <begin position="7"/>
        <end position="132"/>
    </location>
</feature>
<comment type="similarity">
    <text evidence="1">Belongs to the cytidine and deoxycytidylate deaminase family.</text>
</comment>
<dbReference type="PROSITE" id="PS00903">
    <property type="entry name" value="CYT_DCMP_DEAMINASES_1"/>
    <property type="match status" value="1"/>
</dbReference>
<dbReference type="Gene3D" id="3.40.140.10">
    <property type="entry name" value="Cytidine Deaminase, domain 2"/>
    <property type="match status" value="1"/>
</dbReference>
<evidence type="ECO:0000313" key="9">
    <source>
        <dbReference type="Proteomes" id="UP000316733"/>
    </source>
</evidence>
<dbReference type="InterPro" id="IPR016192">
    <property type="entry name" value="APOBEC/CMP_deaminase_Zn-bd"/>
</dbReference>
<evidence type="ECO:0000313" key="8">
    <source>
        <dbReference type="EMBL" id="QCG76158.1"/>
    </source>
</evidence>
<dbReference type="GO" id="GO:0004132">
    <property type="term" value="F:dCMP deaminase activity"/>
    <property type="evidence" value="ECO:0007669"/>
    <property type="project" value="InterPro"/>
</dbReference>
<feature type="binding site" evidence="6">
    <location>
        <position position="72"/>
    </location>
    <ligand>
        <name>Zn(2+)</name>
        <dbReference type="ChEBI" id="CHEBI:29105"/>
        <note>catalytic</note>
    </ligand>
</feature>
<keyword evidence="9" id="KW-1185">Reference proteome</keyword>
<protein>
    <recommendedName>
        <fullName evidence="7">CMP/dCMP-type deaminase domain-containing protein</fullName>
    </recommendedName>
</protein>
<evidence type="ECO:0000256" key="4">
    <source>
        <dbReference type="ARBA" id="ARBA00022833"/>
    </source>
</evidence>
<evidence type="ECO:0000259" key="7">
    <source>
        <dbReference type="PROSITE" id="PS51747"/>
    </source>
</evidence>
<proteinExistence type="inferred from homology"/>
<dbReference type="InterPro" id="IPR016193">
    <property type="entry name" value="Cytidine_deaminase-like"/>
</dbReference>
<dbReference type="Proteomes" id="UP000316733">
    <property type="component" value="Segment"/>
</dbReference>
<evidence type="ECO:0000256" key="5">
    <source>
        <dbReference type="PIRSR" id="PIRSR006019-1"/>
    </source>
</evidence>
<feature type="active site" description="Proton donor" evidence="5">
    <location>
        <position position="74"/>
    </location>
</feature>
<evidence type="ECO:0000256" key="6">
    <source>
        <dbReference type="PIRSR" id="PIRSR006019-2"/>
    </source>
</evidence>
<dbReference type="PROSITE" id="PS51747">
    <property type="entry name" value="CYT_DCMP_DEAMINASES_2"/>
    <property type="match status" value="1"/>
</dbReference>
<dbReference type="SUPFAM" id="SSF53927">
    <property type="entry name" value="Cytidine deaminase-like"/>
    <property type="match status" value="1"/>
</dbReference>
<dbReference type="PANTHER" id="PTHR11086:SF18">
    <property type="entry name" value="DEOXYCYTIDYLATE DEAMINASE"/>
    <property type="match status" value="1"/>
</dbReference>
<dbReference type="Pfam" id="PF00383">
    <property type="entry name" value="dCMP_cyt_deam_1"/>
    <property type="match status" value="1"/>
</dbReference>
<feature type="binding site" evidence="6">
    <location>
        <position position="100"/>
    </location>
    <ligand>
        <name>Zn(2+)</name>
        <dbReference type="ChEBI" id="CHEBI:29105"/>
        <note>catalytic</note>
    </ligand>
</feature>
<dbReference type="InterPro" id="IPR002125">
    <property type="entry name" value="CMP_dCMP_dom"/>
</dbReference>
<dbReference type="PIRSF" id="PIRSF006019">
    <property type="entry name" value="dCMP_deaminase"/>
    <property type="match status" value="1"/>
</dbReference>
<gene>
    <name evidence="8" type="ORF">EST35_0277</name>
</gene>
<feature type="binding site" evidence="6">
    <location>
        <position position="97"/>
    </location>
    <ligand>
        <name>Zn(2+)</name>
        <dbReference type="ChEBI" id="CHEBI:29105"/>
        <note>catalytic</note>
    </ligand>
</feature>